<name>A0A6C0BZT6_9ZZZZ</name>
<sequence length="38" mass="4139">MKLNGYETHGGDDANLALHTFSSVEFTFAKLDANARVP</sequence>
<dbReference type="EMBL" id="MN739300">
    <property type="protein sequence ID" value="QHS97602.1"/>
    <property type="molecule type" value="Genomic_DNA"/>
</dbReference>
<accession>A0A6C0BZT6</accession>
<reference evidence="1" key="1">
    <citation type="journal article" date="2020" name="Nature">
        <title>Giant virus diversity and host interactions through global metagenomics.</title>
        <authorList>
            <person name="Schulz F."/>
            <person name="Roux S."/>
            <person name="Paez-Espino D."/>
            <person name="Jungbluth S."/>
            <person name="Walsh D.A."/>
            <person name="Denef V.J."/>
            <person name="McMahon K.D."/>
            <person name="Konstantinidis K.T."/>
            <person name="Eloe-Fadrosh E.A."/>
            <person name="Kyrpides N.C."/>
            <person name="Woyke T."/>
        </authorList>
    </citation>
    <scope>NUCLEOTIDE SEQUENCE</scope>
    <source>
        <strain evidence="1">GVMAG-M-3300020182-33</strain>
    </source>
</reference>
<proteinExistence type="predicted"/>
<evidence type="ECO:0000313" key="1">
    <source>
        <dbReference type="EMBL" id="QHS97602.1"/>
    </source>
</evidence>
<protein>
    <submittedName>
        <fullName evidence="1">Uncharacterized protein</fullName>
    </submittedName>
</protein>
<organism evidence="1">
    <name type="scientific">viral metagenome</name>
    <dbReference type="NCBI Taxonomy" id="1070528"/>
    <lineage>
        <taxon>unclassified sequences</taxon>
        <taxon>metagenomes</taxon>
        <taxon>organismal metagenomes</taxon>
    </lineage>
</organism>
<dbReference type="AlphaFoldDB" id="A0A6C0BZT6"/>